<dbReference type="SUPFAM" id="SSF51445">
    <property type="entry name" value="(Trans)glycosidases"/>
    <property type="match status" value="1"/>
</dbReference>
<keyword evidence="3 7" id="KW-0336">GPI-anchor</keyword>
<dbReference type="GeneID" id="30148784"/>
<dbReference type="EC" id="2.4.1.-" evidence="7"/>
<gene>
    <name evidence="9" type="ORF">BABINDRAFT_173037</name>
</gene>
<dbReference type="GO" id="GO:0071970">
    <property type="term" value="P:fungal-type cell wall (1-&gt;3)-beta-D-glucan biosynthetic process"/>
    <property type="evidence" value="ECO:0007669"/>
    <property type="project" value="TreeGrafter"/>
</dbReference>
<dbReference type="EMBL" id="KV454443">
    <property type="protein sequence ID" value="ODQ77131.1"/>
    <property type="molecule type" value="Genomic_DNA"/>
</dbReference>
<dbReference type="RefSeq" id="XP_018982459.1">
    <property type="nucleotide sequence ID" value="XM_019130931.1"/>
</dbReference>
<dbReference type="InterPro" id="IPR004886">
    <property type="entry name" value="Glucanosyltransferase"/>
</dbReference>
<proteinExistence type="inferred from homology"/>
<comment type="similarity">
    <text evidence="2 7">Belongs to the glycosyl hydrolase 72 family.</text>
</comment>
<evidence type="ECO:0000313" key="10">
    <source>
        <dbReference type="Proteomes" id="UP000094336"/>
    </source>
</evidence>
<dbReference type="Proteomes" id="UP000094336">
    <property type="component" value="Unassembled WGS sequence"/>
</dbReference>
<dbReference type="Gene3D" id="1.20.58.1040">
    <property type="match status" value="1"/>
</dbReference>
<keyword evidence="7" id="KW-0449">Lipoprotein</keyword>
<organism evidence="9 10">
    <name type="scientific">Babjeviella inositovora NRRL Y-12698</name>
    <dbReference type="NCBI Taxonomy" id="984486"/>
    <lineage>
        <taxon>Eukaryota</taxon>
        <taxon>Fungi</taxon>
        <taxon>Dikarya</taxon>
        <taxon>Ascomycota</taxon>
        <taxon>Saccharomycotina</taxon>
        <taxon>Pichiomycetes</taxon>
        <taxon>Serinales incertae sedis</taxon>
        <taxon>Babjeviella</taxon>
    </lineage>
</organism>
<evidence type="ECO:0000256" key="2">
    <source>
        <dbReference type="ARBA" id="ARBA00007528"/>
    </source>
</evidence>
<comment type="subcellular location">
    <subcellularLocation>
        <location evidence="7">Cell membrane</location>
        <topology evidence="7">Lipid-anchor</topology>
        <topology evidence="7">GPI-anchor</topology>
    </subcellularLocation>
    <subcellularLocation>
        <location evidence="1">Membrane</location>
        <topology evidence="1">Lipid-anchor</topology>
        <topology evidence="1">GPI-anchor</topology>
    </subcellularLocation>
</comment>
<dbReference type="InterPro" id="IPR017853">
    <property type="entry name" value="GH"/>
</dbReference>
<dbReference type="OrthoDB" id="421038at2759"/>
<evidence type="ECO:0000256" key="4">
    <source>
        <dbReference type="ARBA" id="ARBA00022729"/>
    </source>
</evidence>
<evidence type="ECO:0000256" key="6">
    <source>
        <dbReference type="ARBA" id="ARBA00023180"/>
    </source>
</evidence>
<keyword evidence="4" id="KW-0732">Signal</keyword>
<sequence>MRDNKTYKKAIKNGYWHEVIKGNKFFYKDSGAQFYIKGIAYQQSKAECNEHWDFGFMDTAYIDPLANTTTCLRDLRYLKDLGINTVRVYSINPMADHDTCMNAFGEAGIYVIADLSEPSQSVDRKNPSWDFSLFHRYTSVVDSMHKYPNMLGFFAGNEVSNDCNTTAASPFVKASIRDTKMYISASKYRKIPVGYSSNDDAETREKVANYFVCDDSDGDSRVDFYGINMYEWCGYSSFVHSGYRDRTLDFQDYPVPIFFSEFGCNLQRPRPFTEIEALYSDRMTHVWSGGIAYMYFEETNAYGVVRIQQDGTVVKLADYENLKQGFHKVHPKVLHAKDYQPKISAYIKCLSQNAAWRASSEIPPSPNSDKCDCLQSSLSCIISPVTVVDKPVLLGEVCQVTNCSSIIADGATGEYGEFSLCSLEQRLGYALNSYHLSQNLSSESCHWDGRAFYNFKIGGGRKTCAEELGQEYLNVLDGLPPGTQNKRLSQSAVGSLHSKVQTSSDALKLETGWKIIATVATVVTVFILKSYA</sequence>
<reference evidence="10" key="1">
    <citation type="submission" date="2016-05" db="EMBL/GenBank/DDBJ databases">
        <title>Comparative genomics of biotechnologically important yeasts.</title>
        <authorList>
            <consortium name="DOE Joint Genome Institute"/>
            <person name="Riley R."/>
            <person name="Haridas S."/>
            <person name="Wolfe K.H."/>
            <person name="Lopes M.R."/>
            <person name="Hittinger C.T."/>
            <person name="Goker M."/>
            <person name="Salamov A."/>
            <person name="Wisecaver J."/>
            <person name="Long T.M."/>
            <person name="Aerts A.L."/>
            <person name="Barry K."/>
            <person name="Choi C."/>
            <person name="Clum A."/>
            <person name="Coughlan A.Y."/>
            <person name="Deshpande S."/>
            <person name="Douglass A.P."/>
            <person name="Hanson S.J."/>
            <person name="Klenk H.-P."/>
            <person name="Labutti K."/>
            <person name="Lapidus A."/>
            <person name="Lindquist E."/>
            <person name="Lipzen A."/>
            <person name="Meier-Kolthoff J.P."/>
            <person name="Ohm R.A."/>
            <person name="Otillar R.P."/>
            <person name="Pangilinan J."/>
            <person name="Peng Y."/>
            <person name="Rokas A."/>
            <person name="Rosa C.A."/>
            <person name="Scheuner C."/>
            <person name="Sibirny A.A."/>
            <person name="Slot J.C."/>
            <person name="Stielow J.B."/>
            <person name="Sun H."/>
            <person name="Kurtzman C.P."/>
            <person name="Blackwell M."/>
            <person name="Grigoriev I.V."/>
            <person name="Jeffries T.W."/>
        </authorList>
    </citation>
    <scope>NUCLEOTIDE SEQUENCE [LARGE SCALE GENOMIC DNA]</scope>
    <source>
        <strain evidence="10">NRRL Y-12698</strain>
    </source>
</reference>
<comment type="function">
    <text evidence="7">Splits internally a 1,3-beta-glucan molecule and transfers the newly generated reducing end (the donor) to the non-reducing end of another 1,3-beta-glucan molecule (the acceptor) forming a 1,3-beta linkage, resulting in the elongation of 1,3-beta-glucan chains in the cell wall.</text>
</comment>
<dbReference type="GO" id="GO:0098552">
    <property type="term" value="C:side of membrane"/>
    <property type="evidence" value="ECO:0007669"/>
    <property type="project" value="UniProtKB-KW"/>
</dbReference>
<evidence type="ECO:0000313" key="9">
    <source>
        <dbReference type="EMBL" id="ODQ77131.1"/>
    </source>
</evidence>
<accession>A0A1E3QHG4</accession>
<dbReference type="Gene3D" id="3.20.20.80">
    <property type="entry name" value="Glycosidases"/>
    <property type="match status" value="1"/>
</dbReference>
<evidence type="ECO:0000256" key="3">
    <source>
        <dbReference type="ARBA" id="ARBA00022622"/>
    </source>
</evidence>
<keyword evidence="6" id="KW-0325">Glycoprotein</keyword>
<keyword evidence="5" id="KW-1015">Disulfide bond</keyword>
<keyword evidence="10" id="KW-1185">Reference proteome</keyword>
<feature type="domain" description="X8" evidence="8">
    <location>
        <begin position="378"/>
        <end position="466"/>
    </location>
</feature>
<dbReference type="FunFam" id="3.20.20.80:FF:000038">
    <property type="entry name" value="1,3-beta-glucanosyltransferase"/>
    <property type="match status" value="1"/>
</dbReference>
<name>A0A1E3QHG4_9ASCO</name>
<dbReference type="PANTHER" id="PTHR31468:SF10">
    <property type="entry name" value="1,3-BETA-GLUCANOSYLTRANSFERASE GAS2"/>
    <property type="match status" value="1"/>
</dbReference>
<keyword evidence="7" id="KW-0808">Transferase</keyword>
<dbReference type="GO" id="GO:0030445">
    <property type="term" value="C:yeast-form cell wall"/>
    <property type="evidence" value="ECO:0007669"/>
    <property type="project" value="UniProtKB-ARBA"/>
</dbReference>
<dbReference type="PANTHER" id="PTHR31468">
    <property type="entry name" value="1,3-BETA-GLUCANOSYLTRANSFERASE GAS1"/>
    <property type="match status" value="1"/>
</dbReference>
<evidence type="ECO:0000256" key="5">
    <source>
        <dbReference type="ARBA" id="ARBA00023157"/>
    </source>
</evidence>
<dbReference type="Pfam" id="PF07983">
    <property type="entry name" value="X8"/>
    <property type="match status" value="1"/>
</dbReference>
<dbReference type="InterPro" id="IPR012946">
    <property type="entry name" value="X8"/>
</dbReference>
<dbReference type="GO" id="GO:0030476">
    <property type="term" value="P:ascospore wall assembly"/>
    <property type="evidence" value="ECO:0007669"/>
    <property type="project" value="EnsemblFungi"/>
</dbReference>
<keyword evidence="7" id="KW-0472">Membrane</keyword>
<protein>
    <recommendedName>
        <fullName evidence="7">1,3-beta-glucanosyltransferase</fullName>
        <ecNumber evidence="7">2.4.1.-</ecNumber>
    </recommendedName>
</protein>
<dbReference type="STRING" id="984486.A0A1E3QHG4"/>
<dbReference type="GO" id="GO:0005886">
    <property type="term" value="C:plasma membrane"/>
    <property type="evidence" value="ECO:0007669"/>
    <property type="project" value="UniProtKB-SubCell"/>
</dbReference>
<dbReference type="GO" id="GO:0042124">
    <property type="term" value="F:1,3-beta-glucanosyltransferase activity"/>
    <property type="evidence" value="ECO:0007669"/>
    <property type="project" value="EnsemblFungi"/>
</dbReference>
<dbReference type="AlphaFoldDB" id="A0A1E3QHG4"/>
<dbReference type="Pfam" id="PF03198">
    <property type="entry name" value="Glyco_hydro_72"/>
    <property type="match status" value="1"/>
</dbReference>
<evidence type="ECO:0000256" key="1">
    <source>
        <dbReference type="ARBA" id="ARBA00004589"/>
    </source>
</evidence>
<evidence type="ECO:0000256" key="7">
    <source>
        <dbReference type="RuleBase" id="RU361209"/>
    </source>
</evidence>
<evidence type="ECO:0000259" key="8">
    <source>
        <dbReference type="SMART" id="SM00768"/>
    </source>
</evidence>
<dbReference type="SMART" id="SM00768">
    <property type="entry name" value="X8"/>
    <property type="match status" value="1"/>
</dbReference>